<comment type="catalytic activity">
    <reaction evidence="1">
        <text>ATP + protein L-histidine = ADP + protein N-phospho-L-histidine.</text>
        <dbReference type="EC" id="2.7.13.3"/>
    </reaction>
</comment>
<dbReference type="PANTHER" id="PTHR42878">
    <property type="entry name" value="TWO-COMPONENT HISTIDINE KINASE"/>
    <property type="match status" value="1"/>
</dbReference>
<dbReference type="PROSITE" id="PS50112">
    <property type="entry name" value="PAS"/>
    <property type="match status" value="1"/>
</dbReference>
<evidence type="ECO:0000259" key="8">
    <source>
        <dbReference type="PROSITE" id="PS50112"/>
    </source>
</evidence>
<gene>
    <name evidence="10" type="ORF">KP004_09130</name>
</gene>
<dbReference type="InterPro" id="IPR000014">
    <property type="entry name" value="PAS"/>
</dbReference>
<dbReference type="InterPro" id="IPR003661">
    <property type="entry name" value="HisK_dim/P_dom"/>
</dbReference>
<dbReference type="Pfam" id="PF02518">
    <property type="entry name" value="HATPase_c"/>
    <property type="match status" value="1"/>
</dbReference>
<dbReference type="Pfam" id="PF13426">
    <property type="entry name" value="PAS_9"/>
    <property type="match status" value="1"/>
</dbReference>
<evidence type="ECO:0000313" key="10">
    <source>
        <dbReference type="EMBL" id="QWV95315.1"/>
    </source>
</evidence>
<evidence type="ECO:0000313" key="11">
    <source>
        <dbReference type="Proteomes" id="UP000683557"/>
    </source>
</evidence>
<dbReference type="InterPro" id="IPR005467">
    <property type="entry name" value="His_kinase_dom"/>
</dbReference>
<dbReference type="Pfam" id="PF00072">
    <property type="entry name" value="Response_reg"/>
    <property type="match status" value="1"/>
</dbReference>
<keyword evidence="4" id="KW-0418">Kinase</keyword>
<dbReference type="Proteomes" id="UP000683557">
    <property type="component" value="Chromosome"/>
</dbReference>
<dbReference type="PROSITE" id="PS50109">
    <property type="entry name" value="HIS_KIN"/>
    <property type="match status" value="1"/>
</dbReference>
<dbReference type="InterPro" id="IPR000700">
    <property type="entry name" value="PAS-assoc_C"/>
</dbReference>
<keyword evidence="11" id="KW-1185">Reference proteome</keyword>
<dbReference type="PANTHER" id="PTHR42878:SF15">
    <property type="entry name" value="BACTERIOPHYTOCHROME"/>
    <property type="match status" value="1"/>
</dbReference>
<dbReference type="CDD" id="cd17536">
    <property type="entry name" value="REC_YesN-like"/>
    <property type="match status" value="1"/>
</dbReference>
<dbReference type="Pfam" id="PF00512">
    <property type="entry name" value="HisKA"/>
    <property type="match status" value="1"/>
</dbReference>
<evidence type="ECO:0000256" key="1">
    <source>
        <dbReference type="ARBA" id="ARBA00000085"/>
    </source>
</evidence>
<organism evidence="10 11">
    <name type="scientific">Geomonas oryzisoli</name>
    <dbReference type="NCBI Taxonomy" id="2847992"/>
    <lineage>
        <taxon>Bacteria</taxon>
        <taxon>Pseudomonadati</taxon>
        <taxon>Thermodesulfobacteriota</taxon>
        <taxon>Desulfuromonadia</taxon>
        <taxon>Geobacterales</taxon>
        <taxon>Geobacteraceae</taxon>
        <taxon>Geomonas</taxon>
    </lineage>
</organism>
<reference evidence="10 11" key="1">
    <citation type="submission" date="2021-06" db="EMBL/GenBank/DDBJ databases">
        <title>Gemonas diversity in paddy soil.</title>
        <authorList>
            <person name="Liu G."/>
        </authorList>
    </citation>
    <scope>NUCLEOTIDE SEQUENCE [LARGE SCALE GENOMIC DNA]</scope>
    <source>
        <strain evidence="10 11">RG10</strain>
    </source>
</reference>
<dbReference type="EC" id="2.7.13.3" evidence="2"/>
<dbReference type="PROSITE" id="PS50113">
    <property type="entry name" value="PAC"/>
    <property type="match status" value="1"/>
</dbReference>
<evidence type="ECO:0000259" key="7">
    <source>
        <dbReference type="PROSITE" id="PS50110"/>
    </source>
</evidence>
<dbReference type="InterPro" id="IPR003594">
    <property type="entry name" value="HATPase_dom"/>
</dbReference>
<protein>
    <recommendedName>
        <fullName evidence="2">histidine kinase</fullName>
        <ecNumber evidence="2">2.7.13.3</ecNumber>
    </recommendedName>
</protein>
<evidence type="ECO:0000256" key="5">
    <source>
        <dbReference type="PROSITE-ProRule" id="PRU00169"/>
    </source>
</evidence>
<feature type="domain" description="PAC" evidence="9">
    <location>
        <begin position="210"/>
        <end position="262"/>
    </location>
</feature>
<dbReference type="PROSITE" id="PS50110">
    <property type="entry name" value="RESPONSE_REGULATORY"/>
    <property type="match status" value="1"/>
</dbReference>
<dbReference type="SMART" id="SM00387">
    <property type="entry name" value="HATPase_c"/>
    <property type="match status" value="1"/>
</dbReference>
<feature type="domain" description="Histidine kinase" evidence="6">
    <location>
        <begin position="287"/>
        <end position="501"/>
    </location>
</feature>
<dbReference type="SMART" id="SM00091">
    <property type="entry name" value="PAS"/>
    <property type="match status" value="1"/>
</dbReference>
<dbReference type="NCBIfam" id="TIGR00229">
    <property type="entry name" value="sensory_box"/>
    <property type="match status" value="1"/>
</dbReference>
<feature type="domain" description="Response regulatory" evidence="7">
    <location>
        <begin position="12"/>
        <end position="128"/>
    </location>
</feature>
<sequence length="502" mass="55481">MAVTAAPDNGFRLLYVEDDEITRQTVLTLLGRRFPDLAICGARNGAEALELYGTFAPDLVITDIKMPVMSGIEMARRLLARTPTLPIIVTSAHSDMQYLLESIELGIARYVLKPIDSGKLFASIDACLNTLSLQRELQAQQAFVRKLSRAVQQSPSSIVITDPQGTVEYVNPKFRDLTGREEAEVLGRPLAAVLPGGAEIWDRVSGGATWHGELEDVGRDGLPLYQFCSISPVIDEAGAITNFVAVQEDISERVQNERKIEQLNQSLSARAEELEIANRDLEGFSYTVSHDLRTPLTNINGYCQVILELYGGSLEQGCKDFINTIFNETISMNQLIRTLLEFSRISRAEMVKSPVDLSEMAGLIAAGQQLAAPGRKLSFTIEPDMNGYGDPNLLKVVLENLFSNACKYSGKREQSRIEFGRMESEGETVYLVRDNGAGFDMTHADKLFSPFQRLHSEREFSGFGVGLATVQRIIQRHGGRVWAEGEVDRGACFYFTLPGPQA</sequence>
<dbReference type="SMART" id="SM00388">
    <property type="entry name" value="HisKA"/>
    <property type="match status" value="1"/>
</dbReference>
<keyword evidence="3" id="KW-0808">Transferase</keyword>
<evidence type="ECO:0000256" key="2">
    <source>
        <dbReference type="ARBA" id="ARBA00012438"/>
    </source>
</evidence>
<dbReference type="CDD" id="cd00082">
    <property type="entry name" value="HisKA"/>
    <property type="match status" value="1"/>
</dbReference>
<dbReference type="CDD" id="cd00130">
    <property type="entry name" value="PAS"/>
    <property type="match status" value="1"/>
</dbReference>
<feature type="modified residue" description="4-aspartylphosphate" evidence="5">
    <location>
        <position position="63"/>
    </location>
</feature>
<dbReference type="EMBL" id="CP076723">
    <property type="protein sequence ID" value="QWV95315.1"/>
    <property type="molecule type" value="Genomic_DNA"/>
</dbReference>
<name>A0ABX8JAC9_9BACT</name>
<dbReference type="RefSeq" id="WP_216802009.1">
    <property type="nucleotide sequence ID" value="NZ_CP076723.1"/>
</dbReference>
<accession>A0ABX8JAC9</accession>
<evidence type="ECO:0000259" key="6">
    <source>
        <dbReference type="PROSITE" id="PS50109"/>
    </source>
</evidence>
<evidence type="ECO:0000256" key="4">
    <source>
        <dbReference type="ARBA" id="ARBA00022777"/>
    </source>
</evidence>
<evidence type="ECO:0000256" key="3">
    <source>
        <dbReference type="ARBA" id="ARBA00022679"/>
    </source>
</evidence>
<feature type="domain" description="PAS" evidence="8">
    <location>
        <begin position="143"/>
        <end position="188"/>
    </location>
</feature>
<keyword evidence="5" id="KW-0597">Phosphoprotein</keyword>
<dbReference type="SMART" id="SM00448">
    <property type="entry name" value="REC"/>
    <property type="match status" value="1"/>
</dbReference>
<dbReference type="InterPro" id="IPR050351">
    <property type="entry name" value="BphY/WalK/GraS-like"/>
</dbReference>
<proteinExistence type="predicted"/>
<dbReference type="InterPro" id="IPR001789">
    <property type="entry name" value="Sig_transdc_resp-reg_receiver"/>
</dbReference>
<evidence type="ECO:0000259" key="9">
    <source>
        <dbReference type="PROSITE" id="PS50113"/>
    </source>
</evidence>